<reference evidence="1 2" key="1">
    <citation type="submission" date="2014-12" db="EMBL/GenBank/DDBJ databases">
        <title>Genome sequencing of Microbacterium hominis TPW29.</title>
        <authorList>
            <person name="Tan P.W."/>
            <person name="Chan K.-G."/>
        </authorList>
    </citation>
    <scope>NUCLEOTIDE SEQUENCE [LARGE SCALE GENOMIC DNA]</scope>
    <source>
        <strain evidence="1 2">TPW29</strain>
    </source>
</reference>
<accession>A0A0B4DV48</accession>
<protein>
    <submittedName>
        <fullName evidence="1">Protein-L-isoaspartate carboxylmethyltransferase</fullName>
    </submittedName>
</protein>
<evidence type="ECO:0000313" key="1">
    <source>
        <dbReference type="EMBL" id="KIC58143.1"/>
    </source>
</evidence>
<dbReference type="GO" id="GO:0008168">
    <property type="term" value="F:methyltransferase activity"/>
    <property type="evidence" value="ECO:0007669"/>
    <property type="project" value="UniProtKB-KW"/>
</dbReference>
<evidence type="ECO:0000313" key="2">
    <source>
        <dbReference type="Proteomes" id="UP000031202"/>
    </source>
</evidence>
<dbReference type="AlphaFoldDB" id="A0A0B4DV48"/>
<dbReference type="Proteomes" id="UP000031202">
    <property type="component" value="Unassembled WGS sequence"/>
</dbReference>
<gene>
    <name evidence="1" type="ORF">RM52_06940</name>
</gene>
<name>A0A0B4DV48_9MICO</name>
<dbReference type="GO" id="GO:0032259">
    <property type="term" value="P:methylation"/>
    <property type="evidence" value="ECO:0007669"/>
    <property type="project" value="UniProtKB-KW"/>
</dbReference>
<dbReference type="RefSeq" id="WP_039414851.1">
    <property type="nucleotide sequence ID" value="NZ_JWSZ01000009.1"/>
</dbReference>
<organism evidence="1 2">
    <name type="scientific">Microbacterium hominis</name>
    <dbReference type="NCBI Taxonomy" id="162426"/>
    <lineage>
        <taxon>Bacteria</taxon>
        <taxon>Bacillati</taxon>
        <taxon>Actinomycetota</taxon>
        <taxon>Actinomycetes</taxon>
        <taxon>Micrococcales</taxon>
        <taxon>Microbacteriaceae</taxon>
        <taxon>Microbacterium</taxon>
    </lineage>
</organism>
<sequence length="118" mass="12839">MPYRNQETVASWVRDYLEDRNVDASSVSVLEKDFTPGPDSGLVVVALSNASTVTYIQPVITDGHPRWMVTFEPRTEGFDLDATGVARLSADLSDLAELCSYLQGRTEQAITEATAAGI</sequence>
<keyword evidence="1" id="KW-0489">Methyltransferase</keyword>
<keyword evidence="1" id="KW-0808">Transferase</keyword>
<comment type="caution">
    <text evidence="1">The sequence shown here is derived from an EMBL/GenBank/DDBJ whole genome shotgun (WGS) entry which is preliminary data.</text>
</comment>
<dbReference type="EMBL" id="JWSZ01000009">
    <property type="protein sequence ID" value="KIC58143.1"/>
    <property type="molecule type" value="Genomic_DNA"/>
</dbReference>
<proteinExistence type="predicted"/>